<reference evidence="2" key="1">
    <citation type="submission" date="2020-08" db="EMBL/GenBank/DDBJ databases">
        <authorList>
            <person name="Hu Y."/>
            <person name="Nguyen S.V."/>
            <person name="Li F."/>
            <person name="Fanning S."/>
        </authorList>
    </citation>
    <scope>NUCLEOTIDE SEQUENCE</scope>
    <source>
        <strain evidence="2">SYSU D8009</strain>
    </source>
</reference>
<protein>
    <submittedName>
        <fullName evidence="2">Phage GP46 family protein</fullName>
    </submittedName>
</protein>
<feature type="compositionally biased region" description="Basic residues" evidence="1">
    <location>
        <begin position="76"/>
        <end position="85"/>
    </location>
</feature>
<dbReference type="EMBL" id="JACOMF010000068">
    <property type="protein sequence ID" value="MBC4018648.1"/>
    <property type="molecule type" value="Genomic_DNA"/>
</dbReference>
<feature type="region of interest" description="Disordered" evidence="1">
    <location>
        <begin position="73"/>
        <end position="198"/>
    </location>
</feature>
<feature type="compositionally biased region" description="Basic and acidic residues" evidence="1">
    <location>
        <begin position="181"/>
        <end position="198"/>
    </location>
</feature>
<gene>
    <name evidence="2" type="ORF">H7965_25630</name>
</gene>
<feature type="compositionally biased region" description="Basic and acidic residues" evidence="1">
    <location>
        <begin position="125"/>
        <end position="139"/>
    </location>
</feature>
<comment type="caution">
    <text evidence="2">The sequence shown here is derived from an EMBL/GenBank/DDBJ whole genome shotgun (WGS) entry which is preliminary data.</text>
</comment>
<dbReference type="AlphaFoldDB" id="A0A9X0R505"/>
<name>A0A9X0R505_9PROT</name>
<dbReference type="Proteomes" id="UP000600101">
    <property type="component" value="Unassembled WGS sequence"/>
</dbReference>
<keyword evidence="3" id="KW-1185">Reference proteome</keyword>
<accession>A0A9X0R505</accession>
<sequence>MDIALAWNPHRAAFQGYAAADLATRSAVGSAVIVSPFTDRTAQPLFAPPDGDRRGWWADAYSDQRATTFHTTLVTRRSRRSRHPRRPGEARPCRPRVRSAPYAQASPAPTAGRRSRSSGQRRQGRAPERTARRRVDDHRLHARGRAWPPRAARSRVFGSRLDPRRERHGEQYEPHRHRPDAHRQNAGDAEQCDKLNRC</sequence>
<proteinExistence type="predicted"/>
<feature type="compositionally biased region" description="Basic and acidic residues" evidence="1">
    <location>
        <begin position="161"/>
        <end position="174"/>
    </location>
</feature>
<feature type="compositionally biased region" description="Low complexity" evidence="1">
    <location>
        <begin position="145"/>
        <end position="155"/>
    </location>
</feature>
<evidence type="ECO:0000313" key="2">
    <source>
        <dbReference type="EMBL" id="MBC4018648.1"/>
    </source>
</evidence>
<evidence type="ECO:0000313" key="3">
    <source>
        <dbReference type="Proteomes" id="UP000600101"/>
    </source>
</evidence>
<evidence type="ECO:0000256" key="1">
    <source>
        <dbReference type="SAM" id="MobiDB-lite"/>
    </source>
</evidence>
<organism evidence="2 3">
    <name type="scientific">Siccirubricoccus deserti</name>
    <dbReference type="NCBI Taxonomy" id="2013562"/>
    <lineage>
        <taxon>Bacteria</taxon>
        <taxon>Pseudomonadati</taxon>
        <taxon>Pseudomonadota</taxon>
        <taxon>Alphaproteobacteria</taxon>
        <taxon>Acetobacterales</taxon>
        <taxon>Roseomonadaceae</taxon>
        <taxon>Siccirubricoccus</taxon>
    </lineage>
</organism>